<dbReference type="EMBL" id="JAUYZG010000012">
    <property type="protein sequence ID" value="KAK2892401.1"/>
    <property type="molecule type" value="Genomic_DNA"/>
</dbReference>
<protein>
    <submittedName>
        <fullName evidence="1">Uncharacterized protein</fullName>
    </submittedName>
</protein>
<evidence type="ECO:0000313" key="1">
    <source>
        <dbReference type="EMBL" id="KAK2892401.1"/>
    </source>
</evidence>
<organism evidence="1 2">
    <name type="scientific">Cirrhinus molitorella</name>
    <name type="common">mud carp</name>
    <dbReference type="NCBI Taxonomy" id="172907"/>
    <lineage>
        <taxon>Eukaryota</taxon>
        <taxon>Metazoa</taxon>
        <taxon>Chordata</taxon>
        <taxon>Craniata</taxon>
        <taxon>Vertebrata</taxon>
        <taxon>Euteleostomi</taxon>
        <taxon>Actinopterygii</taxon>
        <taxon>Neopterygii</taxon>
        <taxon>Teleostei</taxon>
        <taxon>Ostariophysi</taxon>
        <taxon>Cypriniformes</taxon>
        <taxon>Cyprinidae</taxon>
        <taxon>Labeoninae</taxon>
        <taxon>Labeonini</taxon>
        <taxon>Cirrhinus</taxon>
    </lineage>
</organism>
<gene>
    <name evidence="1" type="ORF">Q8A67_012389</name>
</gene>
<reference evidence="1" key="1">
    <citation type="submission" date="2023-08" db="EMBL/GenBank/DDBJ databases">
        <title>Chromosome-level Genome Assembly of mud carp (Cirrhinus molitorella).</title>
        <authorList>
            <person name="Liu H."/>
        </authorList>
    </citation>
    <scope>NUCLEOTIDE SEQUENCE</scope>
    <source>
        <strain evidence="1">Prfri</strain>
        <tissue evidence="1">Muscle</tissue>
    </source>
</reference>
<evidence type="ECO:0000313" key="2">
    <source>
        <dbReference type="Proteomes" id="UP001187343"/>
    </source>
</evidence>
<proteinExistence type="predicted"/>
<keyword evidence="2" id="KW-1185">Reference proteome</keyword>
<name>A0AA88PJK5_9TELE</name>
<dbReference type="AlphaFoldDB" id="A0AA88PJK5"/>
<accession>A0AA88PJK5</accession>
<comment type="caution">
    <text evidence="1">The sequence shown here is derived from an EMBL/GenBank/DDBJ whole genome shotgun (WGS) entry which is preliminary data.</text>
</comment>
<dbReference type="Proteomes" id="UP001187343">
    <property type="component" value="Unassembled WGS sequence"/>
</dbReference>
<sequence length="338" mass="39521">MVFIKKEREDAFSLKREDTEEQTGFVARTNERGKRVLFLEGEHISIQDMKMRPDPILEQEHIQRYLSKCIPDYPTPVEFNSTELTHVTNKTRVQEIWKLGGFKGLDKDSFSWWSLKINEADIRAAEERYLESLFPNRSEEEKTAQHPFLSQFTTSPAFDNKTSRYGNFNFTFPLTELMEAYKIQKCDGEEPILRIYGTKVFKKEIGYVVLVHSPVFNKKFSQFPELTSSPLVAYDGKKIIWKAQAICGTHNYQTVISGNTAFIQRMRAHQFYVWDHISLVFHTKDVLTFPKRKMKTSLNWCNLDLNVNLSNGEQCPHFEAEEFIKSLQVDDEEQDGEE</sequence>